<organism evidence="1 2">
    <name type="scientific">Cohnella hashimotonis</name>
    <dbReference type="NCBI Taxonomy" id="2826895"/>
    <lineage>
        <taxon>Bacteria</taxon>
        <taxon>Bacillati</taxon>
        <taxon>Bacillota</taxon>
        <taxon>Bacilli</taxon>
        <taxon>Bacillales</taxon>
        <taxon>Paenibacillaceae</taxon>
        <taxon>Cohnella</taxon>
    </lineage>
</organism>
<protein>
    <submittedName>
        <fullName evidence="1">Imm50 family immunity protein</fullName>
    </submittedName>
</protein>
<sequence>MSMMTESSIHLRGEKELWYETLDKNKFLVSLYGQVPELKNVRIAEVNIHDEGRIIAIIFDMPYYAEFPPEKWVELNSNTVSVRVDLSAVHEIKLDSGKLDYRANIEILKDESDLIVVNITGTINALFKAESGFIQSVTGYSN</sequence>
<dbReference type="EMBL" id="JAGRPV010000001">
    <property type="protein sequence ID" value="MDI4643545.1"/>
    <property type="molecule type" value="Genomic_DNA"/>
</dbReference>
<name>A0ABT6T9P9_9BACL</name>
<reference evidence="1" key="1">
    <citation type="submission" date="2023-04" db="EMBL/GenBank/DDBJ databases">
        <title>Comparative genomic analysis of Cohnella hashimotonis sp. nov., isolated from the International Space Station.</title>
        <authorList>
            <person name="Venkateswaran K."/>
            <person name="Simpson A."/>
        </authorList>
    </citation>
    <scope>NUCLEOTIDE SEQUENCE</scope>
    <source>
        <strain evidence="1">F6_2S_P_1</strain>
    </source>
</reference>
<evidence type="ECO:0000313" key="2">
    <source>
        <dbReference type="Proteomes" id="UP001161691"/>
    </source>
</evidence>
<keyword evidence="2" id="KW-1185">Reference proteome</keyword>
<dbReference type="Proteomes" id="UP001161691">
    <property type="component" value="Unassembled WGS sequence"/>
</dbReference>
<comment type="caution">
    <text evidence="1">The sequence shown here is derived from an EMBL/GenBank/DDBJ whole genome shotgun (WGS) entry which is preliminary data.</text>
</comment>
<dbReference type="RefSeq" id="WP_282906601.1">
    <property type="nucleotide sequence ID" value="NZ_JAGRPV010000001.1"/>
</dbReference>
<accession>A0ABT6T9P9</accession>
<dbReference type="InterPro" id="IPR028957">
    <property type="entry name" value="Imm50"/>
</dbReference>
<proteinExistence type="predicted"/>
<dbReference type="Pfam" id="PF15594">
    <property type="entry name" value="Imm50"/>
    <property type="match status" value="1"/>
</dbReference>
<evidence type="ECO:0000313" key="1">
    <source>
        <dbReference type="EMBL" id="MDI4643545.1"/>
    </source>
</evidence>
<gene>
    <name evidence="1" type="ORF">KB449_01175</name>
</gene>